<accession>A0A4U1G610</accession>
<keyword evidence="1" id="KW-1133">Transmembrane helix</keyword>
<comment type="caution">
    <text evidence="2">The sequence shown here is derived from an EMBL/GenBank/DDBJ whole genome shotgun (WGS) entry which is preliminary data.</text>
</comment>
<dbReference type="RefSeq" id="WP_136881073.1">
    <property type="nucleotide sequence ID" value="NZ_SWDX01000006.1"/>
</dbReference>
<dbReference type="Proteomes" id="UP000309594">
    <property type="component" value="Unassembled WGS sequence"/>
</dbReference>
<protein>
    <submittedName>
        <fullName evidence="2">Uncharacterized protein</fullName>
    </submittedName>
</protein>
<dbReference type="AlphaFoldDB" id="A0A4U1G610"/>
<feature type="transmembrane region" description="Helical" evidence="1">
    <location>
        <begin position="12"/>
        <end position="29"/>
    </location>
</feature>
<gene>
    <name evidence="2" type="ORF">FBD94_16855</name>
</gene>
<evidence type="ECO:0000313" key="2">
    <source>
        <dbReference type="EMBL" id="TKC59201.1"/>
    </source>
</evidence>
<keyword evidence="1" id="KW-0472">Membrane</keyword>
<evidence type="ECO:0000313" key="3">
    <source>
        <dbReference type="Proteomes" id="UP000309594"/>
    </source>
</evidence>
<keyword evidence="1" id="KW-0812">Transmembrane</keyword>
<feature type="transmembrane region" description="Helical" evidence="1">
    <location>
        <begin position="41"/>
        <end position="64"/>
    </location>
</feature>
<name>A0A4U1G610_9SPHI</name>
<evidence type="ECO:0000256" key="1">
    <source>
        <dbReference type="SAM" id="Phobius"/>
    </source>
</evidence>
<feature type="transmembrane region" description="Helical" evidence="1">
    <location>
        <begin position="84"/>
        <end position="108"/>
    </location>
</feature>
<sequence>MINNFKPLAKNVHWTLMGLVVIAYVLLISNSNEQDQIIRRLTKIMITTTSLWAGILVVLTLKHGSKEKLVEKIRKGYSKLLDSYLFVIPANILLIGVFSYLAYILTFYRNVEFISEGKVELFQSDKYDEKIRIGVIEPGDITPFRIKIGNRHFFYQKLGDNHINSIPSVSILPLWNENELTRISLPIEAEYELLP</sequence>
<organism evidence="2 3">
    <name type="scientific">Pedobacter hiemivivus</name>
    <dbReference type="NCBI Taxonomy" id="2530454"/>
    <lineage>
        <taxon>Bacteria</taxon>
        <taxon>Pseudomonadati</taxon>
        <taxon>Bacteroidota</taxon>
        <taxon>Sphingobacteriia</taxon>
        <taxon>Sphingobacteriales</taxon>
        <taxon>Sphingobacteriaceae</taxon>
        <taxon>Pedobacter</taxon>
    </lineage>
</organism>
<dbReference type="EMBL" id="SWDX01000006">
    <property type="protein sequence ID" value="TKC59201.1"/>
    <property type="molecule type" value="Genomic_DNA"/>
</dbReference>
<reference evidence="2 3" key="1">
    <citation type="submission" date="2019-04" db="EMBL/GenBank/DDBJ databases">
        <title>Pedobacter sp. RP-1-16 sp. nov., isolated from Arctic soil.</title>
        <authorList>
            <person name="Dahal R.H."/>
            <person name="Kim D.-U."/>
        </authorList>
    </citation>
    <scope>NUCLEOTIDE SEQUENCE [LARGE SCALE GENOMIC DNA]</scope>
    <source>
        <strain evidence="2 3">RP-1-16</strain>
    </source>
</reference>
<proteinExistence type="predicted"/>